<evidence type="ECO:0000313" key="10">
    <source>
        <dbReference type="Proteomes" id="UP000812440"/>
    </source>
</evidence>
<feature type="compositionally biased region" description="Polar residues" evidence="7">
    <location>
        <begin position="16"/>
        <end position="33"/>
    </location>
</feature>
<protein>
    <recommendedName>
        <fullName evidence="8">C2HC/C3H-type domain-containing protein</fullName>
    </recommendedName>
</protein>
<feature type="region of interest" description="Disordered" evidence="7">
    <location>
        <begin position="99"/>
        <end position="201"/>
    </location>
</feature>
<organism evidence="9 10">
    <name type="scientific">Hymenochirus boettgeri</name>
    <name type="common">Congo dwarf clawed frog</name>
    <dbReference type="NCBI Taxonomy" id="247094"/>
    <lineage>
        <taxon>Eukaryota</taxon>
        <taxon>Metazoa</taxon>
        <taxon>Chordata</taxon>
        <taxon>Craniata</taxon>
        <taxon>Vertebrata</taxon>
        <taxon>Euteleostomi</taxon>
        <taxon>Amphibia</taxon>
        <taxon>Batrachia</taxon>
        <taxon>Anura</taxon>
        <taxon>Pipoidea</taxon>
        <taxon>Pipidae</taxon>
        <taxon>Pipinae</taxon>
        <taxon>Hymenochirus</taxon>
    </lineage>
</organism>
<evidence type="ECO:0000256" key="4">
    <source>
        <dbReference type="ARBA" id="ARBA00022833"/>
    </source>
</evidence>
<comment type="similarity">
    <text evidence="1">Belongs to the ZC2HC1 family.</text>
</comment>
<dbReference type="PROSITE" id="PS52027">
    <property type="entry name" value="ZF_C2HC_C3H"/>
    <property type="match status" value="2"/>
</dbReference>
<evidence type="ECO:0000313" key="9">
    <source>
        <dbReference type="EMBL" id="KAG8448948.1"/>
    </source>
</evidence>
<comment type="caution">
    <text evidence="9">The sequence shown here is derived from an EMBL/GenBank/DDBJ whole genome shotgun (WGS) entry which is preliminary data.</text>
</comment>
<feature type="compositionally biased region" description="Polar residues" evidence="7">
    <location>
        <begin position="112"/>
        <end position="123"/>
    </location>
</feature>
<evidence type="ECO:0000259" key="8">
    <source>
        <dbReference type="PROSITE" id="PS52027"/>
    </source>
</evidence>
<evidence type="ECO:0000256" key="7">
    <source>
        <dbReference type="SAM" id="MobiDB-lite"/>
    </source>
</evidence>
<keyword evidence="4" id="KW-0862">Zinc</keyword>
<dbReference type="OrthoDB" id="9908361at2759"/>
<dbReference type="PANTHER" id="PTHR14649">
    <property type="entry name" value="ZINC FINGER C2HC DOMAIN-CONTAINING PROTEIN 1C"/>
    <property type="match status" value="1"/>
</dbReference>
<evidence type="ECO:0000256" key="3">
    <source>
        <dbReference type="ARBA" id="ARBA00022771"/>
    </source>
</evidence>
<proteinExistence type="inferred from homology"/>
<feature type="region of interest" description="Disordered" evidence="7">
    <location>
        <begin position="1"/>
        <end position="56"/>
    </location>
</feature>
<feature type="domain" description="C2HC/C3H-type" evidence="8">
    <location>
        <begin position="163"/>
        <end position="192"/>
    </location>
</feature>
<gene>
    <name evidence="9" type="ORF">GDO86_015859</name>
</gene>
<evidence type="ECO:0000256" key="2">
    <source>
        <dbReference type="ARBA" id="ARBA00022723"/>
    </source>
</evidence>
<keyword evidence="10" id="KW-1185">Reference proteome</keyword>
<accession>A0A8T2JY46</accession>
<keyword evidence="3 6" id="KW-0863">Zinc-finger</keyword>
<dbReference type="PANTHER" id="PTHR14649:SF1">
    <property type="entry name" value="ZINC FINGER C2HC DOMAIN-CONTAINING PROTEIN 1C"/>
    <property type="match status" value="1"/>
</dbReference>
<keyword evidence="5" id="KW-0175">Coiled coil</keyword>
<dbReference type="Pfam" id="PF13913">
    <property type="entry name" value="zf-C2HC_2"/>
    <property type="match status" value="2"/>
</dbReference>
<dbReference type="EMBL" id="JAACNH010000003">
    <property type="protein sequence ID" value="KAG8448948.1"/>
    <property type="molecule type" value="Genomic_DNA"/>
</dbReference>
<dbReference type="GO" id="GO:0008270">
    <property type="term" value="F:zinc ion binding"/>
    <property type="evidence" value="ECO:0007669"/>
    <property type="project" value="UniProtKB-KW"/>
</dbReference>
<dbReference type="AlphaFoldDB" id="A0A8T2JY46"/>
<dbReference type="InterPro" id="IPR049899">
    <property type="entry name" value="Znf_C2HC_C3H"/>
</dbReference>
<dbReference type="Proteomes" id="UP000812440">
    <property type="component" value="Chromosome 8_10"/>
</dbReference>
<keyword evidence="2" id="KW-0479">Metal-binding</keyword>
<evidence type="ECO:0000256" key="6">
    <source>
        <dbReference type="PROSITE-ProRule" id="PRU01371"/>
    </source>
</evidence>
<sequence length="201" mass="22762">MATNNKSKGSLIECVSSKSNPQHSPRNGSQDSSGPDYREDKQRESLPSSTPDSMKLVPCQLCGRQFLVHRLEKHTGVCEKLQKRSRKVFDSSQARAKGTDLEQFLQTKGKRQTQGPKAPSSNWRQKHESFQRTIHQAREVQQVIARGGKLSDLPPPPPEENPDYVPCPHCSRRFAPRAAERHIPKCENIKSKPRPPPARRR</sequence>
<dbReference type="InterPro" id="IPR026104">
    <property type="entry name" value="ZNF_C2HC_dom_1C"/>
</dbReference>
<feature type="compositionally biased region" description="Basic residues" evidence="7">
    <location>
        <begin position="191"/>
        <end position="201"/>
    </location>
</feature>
<name>A0A8T2JY46_9PIPI</name>
<evidence type="ECO:0000256" key="5">
    <source>
        <dbReference type="ARBA" id="ARBA00023054"/>
    </source>
</evidence>
<feature type="domain" description="C2HC/C3H-type" evidence="8">
    <location>
        <begin position="55"/>
        <end position="84"/>
    </location>
</feature>
<dbReference type="Gene3D" id="3.30.160.60">
    <property type="entry name" value="Classic Zinc Finger"/>
    <property type="match status" value="2"/>
</dbReference>
<feature type="compositionally biased region" description="Basic and acidic residues" evidence="7">
    <location>
        <begin position="178"/>
        <end position="190"/>
    </location>
</feature>
<reference evidence="9" key="1">
    <citation type="thesis" date="2020" institute="ProQuest LLC" country="789 East Eisenhower Parkway, Ann Arbor, MI, USA">
        <title>Comparative Genomics and Chromosome Evolution.</title>
        <authorList>
            <person name="Mudd A.B."/>
        </authorList>
    </citation>
    <scope>NUCLEOTIDE SEQUENCE</scope>
    <source>
        <strain evidence="9">Female2</strain>
        <tissue evidence="9">Blood</tissue>
    </source>
</reference>
<evidence type="ECO:0000256" key="1">
    <source>
        <dbReference type="ARBA" id="ARBA00010843"/>
    </source>
</evidence>